<feature type="transmembrane region" description="Helical" evidence="1">
    <location>
        <begin position="49"/>
        <end position="70"/>
    </location>
</feature>
<keyword evidence="1" id="KW-0472">Membrane</keyword>
<dbReference type="AlphaFoldDB" id="A0AA39TP38"/>
<comment type="caution">
    <text evidence="2">The sequence shown here is derived from an EMBL/GenBank/DDBJ whole genome shotgun (WGS) entry which is preliminary data.</text>
</comment>
<evidence type="ECO:0000256" key="1">
    <source>
        <dbReference type="SAM" id="Phobius"/>
    </source>
</evidence>
<reference evidence="2" key="1">
    <citation type="journal article" date="2022" name="Plant J.">
        <title>Strategies of tolerance reflected in two North American maple genomes.</title>
        <authorList>
            <person name="McEvoy S.L."/>
            <person name="Sezen U.U."/>
            <person name="Trouern-Trend A."/>
            <person name="McMahon S.M."/>
            <person name="Schaberg P.G."/>
            <person name="Yang J."/>
            <person name="Wegrzyn J.L."/>
            <person name="Swenson N.G."/>
        </authorList>
    </citation>
    <scope>NUCLEOTIDE SEQUENCE</scope>
    <source>
        <strain evidence="2">NS2018</strain>
    </source>
</reference>
<proteinExistence type="predicted"/>
<keyword evidence="3" id="KW-1185">Reference proteome</keyword>
<evidence type="ECO:0000313" key="2">
    <source>
        <dbReference type="EMBL" id="KAK0608657.1"/>
    </source>
</evidence>
<keyword evidence="1" id="KW-0812">Transmembrane</keyword>
<protein>
    <submittedName>
        <fullName evidence="2">Uncharacterized protein</fullName>
    </submittedName>
</protein>
<dbReference type="Proteomes" id="UP001168877">
    <property type="component" value="Unassembled WGS sequence"/>
</dbReference>
<name>A0AA39TP38_ACESA</name>
<accession>A0AA39TP38</accession>
<gene>
    <name evidence="2" type="ORF">LWI29_033931</name>
</gene>
<dbReference type="EMBL" id="JAUESC010000001">
    <property type="protein sequence ID" value="KAK0608657.1"/>
    <property type="molecule type" value="Genomic_DNA"/>
</dbReference>
<sequence>MVSFGNSSCTVMAIPSGAKSSKIPGGNLSPQVFGALSYTDILKAELSSLFVLLVVISSGNSLTILVLITYKLCNITVGLLGTTFRGFSDIEGN</sequence>
<evidence type="ECO:0000313" key="3">
    <source>
        <dbReference type="Proteomes" id="UP001168877"/>
    </source>
</evidence>
<organism evidence="2 3">
    <name type="scientific">Acer saccharum</name>
    <name type="common">Sugar maple</name>
    <dbReference type="NCBI Taxonomy" id="4024"/>
    <lineage>
        <taxon>Eukaryota</taxon>
        <taxon>Viridiplantae</taxon>
        <taxon>Streptophyta</taxon>
        <taxon>Embryophyta</taxon>
        <taxon>Tracheophyta</taxon>
        <taxon>Spermatophyta</taxon>
        <taxon>Magnoliopsida</taxon>
        <taxon>eudicotyledons</taxon>
        <taxon>Gunneridae</taxon>
        <taxon>Pentapetalae</taxon>
        <taxon>rosids</taxon>
        <taxon>malvids</taxon>
        <taxon>Sapindales</taxon>
        <taxon>Sapindaceae</taxon>
        <taxon>Hippocastanoideae</taxon>
        <taxon>Acereae</taxon>
        <taxon>Acer</taxon>
    </lineage>
</organism>
<keyword evidence="1" id="KW-1133">Transmembrane helix</keyword>
<reference evidence="2" key="2">
    <citation type="submission" date="2023-06" db="EMBL/GenBank/DDBJ databases">
        <authorList>
            <person name="Swenson N.G."/>
            <person name="Wegrzyn J.L."/>
            <person name="Mcevoy S.L."/>
        </authorList>
    </citation>
    <scope>NUCLEOTIDE SEQUENCE</scope>
    <source>
        <strain evidence="2">NS2018</strain>
        <tissue evidence="2">Leaf</tissue>
    </source>
</reference>